<gene>
    <name evidence="1" type="ORF">SAMN05444955_1086</name>
</gene>
<proteinExistence type="predicted"/>
<name>A0A1H8F4K0_9BACL</name>
<protein>
    <submittedName>
        <fullName evidence="1">Uncharacterized protein</fullName>
    </submittedName>
</protein>
<dbReference type="RefSeq" id="WP_089968302.1">
    <property type="nucleotide sequence ID" value="NZ_FOCQ01000008.1"/>
</dbReference>
<dbReference type="AlphaFoldDB" id="A0A1H8F4K0"/>
<dbReference type="STRING" id="1173111.SAMN05444955_1086"/>
<evidence type="ECO:0000313" key="1">
    <source>
        <dbReference type="EMBL" id="SEN26546.1"/>
    </source>
</evidence>
<keyword evidence="2" id="KW-1185">Reference proteome</keyword>
<dbReference type="Proteomes" id="UP000199695">
    <property type="component" value="Unassembled WGS sequence"/>
</dbReference>
<dbReference type="EMBL" id="FOCQ01000008">
    <property type="protein sequence ID" value="SEN26546.1"/>
    <property type="molecule type" value="Genomic_DNA"/>
</dbReference>
<sequence>MLRLRVDGKCESVNHFMQDLKAQPQYQLLSESRLTEEDHRNNADVTVICYLDDKPTQRKVCNLSLSTSSGREVKIEMLDCQIVEMGDGVTYIRGKVFDIFG</sequence>
<reference evidence="1 2" key="1">
    <citation type="submission" date="2016-10" db="EMBL/GenBank/DDBJ databases">
        <authorList>
            <person name="de Groot N.N."/>
        </authorList>
    </citation>
    <scope>NUCLEOTIDE SEQUENCE [LARGE SCALE GENOMIC DNA]</scope>
    <source>
        <strain evidence="1 2">DSM 46701</strain>
    </source>
</reference>
<organism evidence="1 2">
    <name type="scientific">Lihuaxuella thermophila</name>
    <dbReference type="NCBI Taxonomy" id="1173111"/>
    <lineage>
        <taxon>Bacteria</taxon>
        <taxon>Bacillati</taxon>
        <taxon>Bacillota</taxon>
        <taxon>Bacilli</taxon>
        <taxon>Bacillales</taxon>
        <taxon>Thermoactinomycetaceae</taxon>
        <taxon>Lihuaxuella</taxon>
    </lineage>
</organism>
<evidence type="ECO:0000313" key="2">
    <source>
        <dbReference type="Proteomes" id="UP000199695"/>
    </source>
</evidence>
<dbReference type="OrthoDB" id="2990390at2"/>
<accession>A0A1H8F4K0</accession>